<dbReference type="SUPFAM" id="SSF55681">
    <property type="entry name" value="Class II aaRS and biotin synthetases"/>
    <property type="match status" value="1"/>
</dbReference>
<dbReference type="PROSITE" id="PS51733">
    <property type="entry name" value="BPL_LPL_CATALYTIC"/>
    <property type="match status" value="1"/>
</dbReference>
<dbReference type="EMBL" id="BMFA01000013">
    <property type="protein sequence ID" value="GGB60503.1"/>
    <property type="molecule type" value="Genomic_DNA"/>
</dbReference>
<sequence>MTKEQGLGPAFDAPGLRVERHDTVTSTNTLAFERARGGDPGGLWIVGQEQTQGRGRRGRHWFSGRGNLYASLLLIDPEPAQRIAELPLLAAVALSEAIDAACGTHKLARLKWPNDLLVDGAKVSGILLEAENLGDERQAVVLGFGVNVAVHPADGLYPCTGLSALGYRSDPDSVFQHLAGALSLWLGIWAKPDGFAHVRTAWLSRAAHLGQQITVQNGSREVTGVFRDLDDQGHLVLQPADGGLMTIYAGDVFLPGSQR</sequence>
<dbReference type="AlphaFoldDB" id="A0A916X284"/>
<comment type="caution">
    <text evidence="8">The sequence shown here is derived from an EMBL/GenBank/DDBJ whole genome shotgun (WGS) entry which is preliminary data.</text>
</comment>
<dbReference type="CDD" id="cd16442">
    <property type="entry name" value="BPL"/>
    <property type="match status" value="1"/>
</dbReference>
<dbReference type="PANTHER" id="PTHR12835:SF5">
    <property type="entry name" value="BIOTIN--PROTEIN LIGASE"/>
    <property type="match status" value="1"/>
</dbReference>
<keyword evidence="4" id="KW-0092">Biotin</keyword>
<keyword evidence="3" id="KW-0067">ATP-binding</keyword>
<dbReference type="Gene3D" id="2.30.30.100">
    <property type="match status" value="1"/>
</dbReference>
<dbReference type="InterPro" id="IPR008988">
    <property type="entry name" value="Transcriptional_repressor_C"/>
</dbReference>
<dbReference type="RefSeq" id="WP_150497502.1">
    <property type="nucleotide sequence ID" value="NZ_BMFA01000013.1"/>
</dbReference>
<evidence type="ECO:0000313" key="9">
    <source>
        <dbReference type="Proteomes" id="UP000605148"/>
    </source>
</evidence>
<dbReference type="GO" id="GO:0005737">
    <property type="term" value="C:cytoplasm"/>
    <property type="evidence" value="ECO:0007669"/>
    <property type="project" value="TreeGrafter"/>
</dbReference>
<evidence type="ECO:0000313" key="8">
    <source>
        <dbReference type="EMBL" id="GGB60503.1"/>
    </source>
</evidence>
<comment type="catalytic activity">
    <reaction evidence="6">
        <text>biotin + L-lysyl-[protein] + ATP = N(6)-biotinyl-L-lysyl-[protein] + AMP + diphosphate + H(+)</text>
        <dbReference type="Rhea" id="RHEA:11756"/>
        <dbReference type="Rhea" id="RHEA-COMP:9752"/>
        <dbReference type="Rhea" id="RHEA-COMP:10505"/>
        <dbReference type="ChEBI" id="CHEBI:15378"/>
        <dbReference type="ChEBI" id="CHEBI:29969"/>
        <dbReference type="ChEBI" id="CHEBI:30616"/>
        <dbReference type="ChEBI" id="CHEBI:33019"/>
        <dbReference type="ChEBI" id="CHEBI:57586"/>
        <dbReference type="ChEBI" id="CHEBI:83144"/>
        <dbReference type="ChEBI" id="CHEBI:456215"/>
        <dbReference type="EC" id="6.3.4.15"/>
    </reaction>
</comment>
<proteinExistence type="predicted"/>
<evidence type="ECO:0000256" key="5">
    <source>
        <dbReference type="ARBA" id="ARBA00024227"/>
    </source>
</evidence>
<evidence type="ECO:0000259" key="7">
    <source>
        <dbReference type="PROSITE" id="PS51733"/>
    </source>
</evidence>
<evidence type="ECO:0000256" key="6">
    <source>
        <dbReference type="ARBA" id="ARBA00047846"/>
    </source>
</evidence>
<dbReference type="GO" id="GO:0004077">
    <property type="term" value="F:biotin--[biotin carboxyl-carrier protein] ligase activity"/>
    <property type="evidence" value="ECO:0007669"/>
    <property type="project" value="UniProtKB-EC"/>
</dbReference>
<dbReference type="NCBIfam" id="TIGR00121">
    <property type="entry name" value="birA_ligase"/>
    <property type="match status" value="1"/>
</dbReference>
<evidence type="ECO:0000256" key="3">
    <source>
        <dbReference type="ARBA" id="ARBA00022840"/>
    </source>
</evidence>
<reference evidence="8" key="2">
    <citation type="submission" date="2020-09" db="EMBL/GenBank/DDBJ databases">
        <authorList>
            <person name="Sun Q."/>
            <person name="Zhou Y."/>
        </authorList>
    </citation>
    <scope>NUCLEOTIDE SEQUENCE</scope>
    <source>
        <strain evidence="8">CGMCC 1.12426</strain>
    </source>
</reference>
<dbReference type="GO" id="GO:0005524">
    <property type="term" value="F:ATP binding"/>
    <property type="evidence" value="ECO:0007669"/>
    <property type="project" value="UniProtKB-KW"/>
</dbReference>
<reference evidence="8" key="1">
    <citation type="journal article" date="2014" name="Int. J. Syst. Evol. Microbiol.">
        <title>Complete genome sequence of Corynebacterium casei LMG S-19264T (=DSM 44701T), isolated from a smear-ripened cheese.</title>
        <authorList>
            <consortium name="US DOE Joint Genome Institute (JGI-PGF)"/>
            <person name="Walter F."/>
            <person name="Albersmeier A."/>
            <person name="Kalinowski J."/>
            <person name="Ruckert C."/>
        </authorList>
    </citation>
    <scope>NUCLEOTIDE SEQUENCE</scope>
    <source>
        <strain evidence="8">CGMCC 1.12426</strain>
    </source>
</reference>
<keyword evidence="9" id="KW-1185">Reference proteome</keyword>
<dbReference type="Pfam" id="PF02237">
    <property type="entry name" value="BPL_C"/>
    <property type="match status" value="1"/>
</dbReference>
<evidence type="ECO:0000256" key="2">
    <source>
        <dbReference type="ARBA" id="ARBA00022741"/>
    </source>
</evidence>
<name>A0A916X284_9HYPH</name>
<keyword evidence="1 8" id="KW-0436">Ligase</keyword>
<feature type="domain" description="BPL/LPL catalytic" evidence="7">
    <location>
        <begin position="10"/>
        <end position="190"/>
    </location>
</feature>
<dbReference type="InterPro" id="IPR003142">
    <property type="entry name" value="BPL_C"/>
</dbReference>
<dbReference type="InterPro" id="IPR004143">
    <property type="entry name" value="BPL_LPL_catalytic"/>
</dbReference>
<gene>
    <name evidence="8" type="primary">birA</name>
    <name evidence="8" type="ORF">GCM10011316_35660</name>
</gene>
<dbReference type="Pfam" id="PF03099">
    <property type="entry name" value="BPL_LplA_LipB"/>
    <property type="match status" value="1"/>
</dbReference>
<accession>A0A916X284</accession>
<protein>
    <recommendedName>
        <fullName evidence="5">biotin--[biotin carboxyl-carrier protein] ligase</fullName>
        <ecNumber evidence="5">6.3.4.15</ecNumber>
    </recommendedName>
</protein>
<dbReference type="Proteomes" id="UP000605148">
    <property type="component" value="Unassembled WGS sequence"/>
</dbReference>
<dbReference type="InterPro" id="IPR004408">
    <property type="entry name" value="Biotin_CoA_COase_ligase"/>
</dbReference>
<dbReference type="InterPro" id="IPR045864">
    <property type="entry name" value="aa-tRNA-synth_II/BPL/LPL"/>
</dbReference>
<dbReference type="OrthoDB" id="9807064at2"/>
<dbReference type="PANTHER" id="PTHR12835">
    <property type="entry name" value="BIOTIN PROTEIN LIGASE"/>
    <property type="match status" value="1"/>
</dbReference>
<evidence type="ECO:0000256" key="4">
    <source>
        <dbReference type="ARBA" id="ARBA00023267"/>
    </source>
</evidence>
<dbReference type="EC" id="6.3.4.15" evidence="5"/>
<dbReference type="Gene3D" id="3.30.930.10">
    <property type="entry name" value="Bira Bifunctional Protein, Domain 2"/>
    <property type="match status" value="1"/>
</dbReference>
<organism evidence="8 9">
    <name type="scientific">Roseibium aquae</name>
    <dbReference type="NCBI Taxonomy" id="1323746"/>
    <lineage>
        <taxon>Bacteria</taxon>
        <taxon>Pseudomonadati</taxon>
        <taxon>Pseudomonadota</taxon>
        <taxon>Alphaproteobacteria</taxon>
        <taxon>Hyphomicrobiales</taxon>
        <taxon>Stappiaceae</taxon>
        <taxon>Roseibium</taxon>
    </lineage>
</organism>
<dbReference type="SUPFAM" id="SSF50037">
    <property type="entry name" value="C-terminal domain of transcriptional repressors"/>
    <property type="match status" value="1"/>
</dbReference>
<evidence type="ECO:0000256" key="1">
    <source>
        <dbReference type="ARBA" id="ARBA00022598"/>
    </source>
</evidence>
<keyword evidence="2" id="KW-0547">Nucleotide-binding</keyword>